<gene>
    <name evidence="1" type="ORF">LCGC14_2532280</name>
</gene>
<reference evidence="1" key="1">
    <citation type="journal article" date="2015" name="Nature">
        <title>Complex archaea that bridge the gap between prokaryotes and eukaryotes.</title>
        <authorList>
            <person name="Spang A."/>
            <person name="Saw J.H."/>
            <person name="Jorgensen S.L."/>
            <person name="Zaremba-Niedzwiedzka K."/>
            <person name="Martijn J."/>
            <person name="Lind A.E."/>
            <person name="van Eijk R."/>
            <person name="Schleper C."/>
            <person name="Guy L."/>
            <person name="Ettema T.J."/>
        </authorList>
    </citation>
    <scope>NUCLEOTIDE SEQUENCE</scope>
</reference>
<accession>A0A0F9D4S2</accession>
<comment type="caution">
    <text evidence="1">The sequence shown here is derived from an EMBL/GenBank/DDBJ whole genome shotgun (WGS) entry which is preliminary data.</text>
</comment>
<dbReference type="AlphaFoldDB" id="A0A0F9D4S2"/>
<sequence length="91" mass="10102">MLEVLYDTATKEVRGWCGDPTQFGNFPSEKGKTVVILDCDIPTIESDAYTVDLVAQKVVGNPDYVPAVGRDLYAEIDELRAEIGELRNPNR</sequence>
<evidence type="ECO:0000313" key="1">
    <source>
        <dbReference type="EMBL" id="KKL12786.1"/>
    </source>
</evidence>
<proteinExistence type="predicted"/>
<dbReference type="EMBL" id="LAZR01041120">
    <property type="protein sequence ID" value="KKL12786.1"/>
    <property type="molecule type" value="Genomic_DNA"/>
</dbReference>
<organism evidence="1">
    <name type="scientific">marine sediment metagenome</name>
    <dbReference type="NCBI Taxonomy" id="412755"/>
    <lineage>
        <taxon>unclassified sequences</taxon>
        <taxon>metagenomes</taxon>
        <taxon>ecological metagenomes</taxon>
    </lineage>
</organism>
<protein>
    <submittedName>
        <fullName evidence="1">Uncharacterized protein</fullName>
    </submittedName>
</protein>
<name>A0A0F9D4S2_9ZZZZ</name>